<keyword evidence="2" id="KW-1185">Reference proteome</keyword>
<comment type="caution">
    <text evidence="1">The sequence shown here is derived from an EMBL/GenBank/DDBJ whole genome shotgun (WGS) entry which is preliminary data.</text>
</comment>
<dbReference type="EMBL" id="BAAAIZ010000045">
    <property type="protein sequence ID" value="GAA1425968.1"/>
    <property type="molecule type" value="Genomic_DNA"/>
</dbReference>
<reference evidence="2" key="1">
    <citation type="journal article" date="2019" name="Int. J. Syst. Evol. Microbiol.">
        <title>The Global Catalogue of Microorganisms (GCM) 10K type strain sequencing project: providing services to taxonomists for standard genome sequencing and annotation.</title>
        <authorList>
            <consortium name="The Broad Institute Genomics Platform"/>
            <consortium name="The Broad Institute Genome Sequencing Center for Infectious Disease"/>
            <person name="Wu L."/>
            <person name="Ma J."/>
        </authorList>
    </citation>
    <scope>NUCLEOTIDE SEQUENCE [LARGE SCALE GENOMIC DNA]</scope>
    <source>
        <strain evidence="2">JCM 11756</strain>
    </source>
</reference>
<evidence type="ECO:0000313" key="2">
    <source>
        <dbReference type="Proteomes" id="UP001500973"/>
    </source>
</evidence>
<accession>A0ABP4JQM7</accession>
<gene>
    <name evidence="1" type="ORF">GCM10009601_33890</name>
</gene>
<evidence type="ECO:0000313" key="1">
    <source>
        <dbReference type="EMBL" id="GAA1425968.1"/>
    </source>
</evidence>
<evidence type="ECO:0008006" key="3">
    <source>
        <dbReference type="Google" id="ProtNLM"/>
    </source>
</evidence>
<sequence>MPDELGESFQLMVPGARPVRKEAVDGHGDREVLAAIVFVATPSCTWQQLPSVSFGPSGVTWSG</sequence>
<name>A0ABP4JQM7_9ACTN</name>
<dbReference type="Proteomes" id="UP001500973">
    <property type="component" value="Unassembled WGS sequence"/>
</dbReference>
<proteinExistence type="predicted"/>
<organism evidence="1 2">
    <name type="scientific">Streptomyces thermospinosisporus</name>
    <dbReference type="NCBI Taxonomy" id="161482"/>
    <lineage>
        <taxon>Bacteria</taxon>
        <taxon>Bacillati</taxon>
        <taxon>Actinomycetota</taxon>
        <taxon>Actinomycetes</taxon>
        <taxon>Kitasatosporales</taxon>
        <taxon>Streptomycetaceae</taxon>
        <taxon>Streptomyces</taxon>
    </lineage>
</organism>
<protein>
    <recommendedName>
        <fullName evidence="3">Transposase</fullName>
    </recommendedName>
</protein>